<proteinExistence type="predicted"/>
<sequence>MVSTRSAQQGRQWVVLLGRIGAVCFGIVHLLVAWLAIQIAFGDSVGEADQKGALAALAEQPLGGVLLTVLAAGLAFFAIWQLLTAVGGYRWLSGRRQLTKRISAAAHGFAAAVLTVVAVQLISGSGATQGDQSQQEITGWLMSLPYGQFLVGLLALIVLGVGVAAAVKGIRKTFTDELELGKLPEGTQRLTVRLGQAGFVAKGAAYGVVGVLIGLAAVNHDPKQAGGLDAALRTLAEAQYGPYLLTMVGLGVAAFGVYCFAEARCHRA</sequence>
<evidence type="ECO:0000256" key="1">
    <source>
        <dbReference type="SAM" id="Phobius"/>
    </source>
</evidence>
<evidence type="ECO:0000259" key="2">
    <source>
        <dbReference type="Pfam" id="PF06724"/>
    </source>
</evidence>
<dbReference type="Pfam" id="PF06724">
    <property type="entry name" value="DUF1206"/>
    <property type="match status" value="3"/>
</dbReference>
<feature type="transmembrane region" description="Helical" evidence="1">
    <location>
        <begin position="20"/>
        <end position="41"/>
    </location>
</feature>
<keyword evidence="4" id="KW-1185">Reference proteome</keyword>
<keyword evidence="1" id="KW-0472">Membrane</keyword>
<feature type="domain" description="DUF1206" evidence="2">
    <location>
        <begin position="20"/>
        <end position="86"/>
    </location>
</feature>
<feature type="transmembrane region" description="Helical" evidence="1">
    <location>
        <begin position="104"/>
        <end position="126"/>
    </location>
</feature>
<feature type="transmembrane region" description="Helical" evidence="1">
    <location>
        <begin position="199"/>
        <end position="220"/>
    </location>
</feature>
<dbReference type="AlphaFoldDB" id="A0A7W7C598"/>
<feature type="transmembrane region" description="Helical" evidence="1">
    <location>
        <begin position="61"/>
        <end position="83"/>
    </location>
</feature>
<dbReference type="RefSeq" id="WP_185000856.1">
    <property type="nucleotide sequence ID" value="NZ_BAAAUI010000024.1"/>
</dbReference>
<evidence type="ECO:0000313" key="3">
    <source>
        <dbReference type="EMBL" id="MBB4674775.1"/>
    </source>
</evidence>
<comment type="caution">
    <text evidence="3">The sequence shown here is derived from an EMBL/GenBank/DDBJ whole genome shotgun (WGS) entry which is preliminary data.</text>
</comment>
<evidence type="ECO:0000313" key="4">
    <source>
        <dbReference type="Proteomes" id="UP000533598"/>
    </source>
</evidence>
<feature type="transmembrane region" description="Helical" evidence="1">
    <location>
        <begin position="146"/>
        <end position="167"/>
    </location>
</feature>
<reference evidence="3 4" key="1">
    <citation type="submission" date="2020-08" db="EMBL/GenBank/DDBJ databases">
        <title>Sequencing the genomes of 1000 actinobacteria strains.</title>
        <authorList>
            <person name="Klenk H.-P."/>
        </authorList>
    </citation>
    <scope>NUCLEOTIDE SEQUENCE [LARGE SCALE GENOMIC DNA]</scope>
    <source>
        <strain evidence="3 4">DSM 44230</strain>
    </source>
</reference>
<protein>
    <submittedName>
        <fullName evidence="3">Na+/melibiose symporter-like transporter</fullName>
    </submittedName>
</protein>
<dbReference type="EMBL" id="JACHMH010000001">
    <property type="protein sequence ID" value="MBB4674775.1"/>
    <property type="molecule type" value="Genomic_DNA"/>
</dbReference>
<gene>
    <name evidence="3" type="ORF">HNR67_000893</name>
</gene>
<keyword evidence="1" id="KW-0812">Transmembrane</keyword>
<feature type="transmembrane region" description="Helical" evidence="1">
    <location>
        <begin position="240"/>
        <end position="261"/>
    </location>
</feature>
<dbReference type="InterPro" id="IPR009597">
    <property type="entry name" value="DUF1206"/>
</dbReference>
<name>A0A7W7C598_9PSEU</name>
<organism evidence="3 4">
    <name type="scientific">Crossiella cryophila</name>
    <dbReference type="NCBI Taxonomy" id="43355"/>
    <lineage>
        <taxon>Bacteria</taxon>
        <taxon>Bacillati</taxon>
        <taxon>Actinomycetota</taxon>
        <taxon>Actinomycetes</taxon>
        <taxon>Pseudonocardiales</taxon>
        <taxon>Pseudonocardiaceae</taxon>
        <taxon>Crossiella</taxon>
    </lineage>
</organism>
<feature type="domain" description="DUF1206" evidence="2">
    <location>
        <begin position="103"/>
        <end position="171"/>
    </location>
</feature>
<feature type="domain" description="DUF1206" evidence="2">
    <location>
        <begin position="197"/>
        <end position="264"/>
    </location>
</feature>
<dbReference type="Proteomes" id="UP000533598">
    <property type="component" value="Unassembled WGS sequence"/>
</dbReference>
<keyword evidence="1" id="KW-1133">Transmembrane helix</keyword>
<accession>A0A7W7C598</accession>